<dbReference type="GO" id="GO:0007168">
    <property type="term" value="P:receptor guanylyl cyclase signaling pathway"/>
    <property type="evidence" value="ECO:0007669"/>
    <property type="project" value="TreeGrafter"/>
</dbReference>
<comment type="subcellular location">
    <subcellularLocation>
        <location evidence="1">Membrane</location>
        <topology evidence="1">Single-pass type I membrane protein</topology>
    </subcellularLocation>
</comment>
<dbReference type="Pfam" id="PF00211">
    <property type="entry name" value="Guanylate_cyc"/>
    <property type="match status" value="1"/>
</dbReference>
<dbReference type="InterPro" id="IPR018297">
    <property type="entry name" value="A/G_cyclase_CS"/>
</dbReference>
<dbReference type="GO" id="GO:0005886">
    <property type="term" value="C:plasma membrane"/>
    <property type="evidence" value="ECO:0007669"/>
    <property type="project" value="TreeGrafter"/>
</dbReference>
<dbReference type="InterPro" id="IPR011645">
    <property type="entry name" value="HNOB_dom_associated"/>
</dbReference>
<keyword evidence="11 13" id="KW-0456">Lyase</keyword>
<dbReference type="SMART" id="SM00044">
    <property type="entry name" value="CYCc"/>
    <property type="match status" value="1"/>
</dbReference>
<dbReference type="GO" id="GO:0001653">
    <property type="term" value="F:peptide receptor activity"/>
    <property type="evidence" value="ECO:0007669"/>
    <property type="project" value="TreeGrafter"/>
</dbReference>
<dbReference type="CDD" id="cd07302">
    <property type="entry name" value="CHD"/>
    <property type="match status" value="1"/>
</dbReference>
<keyword evidence="9" id="KW-0675">Receptor</keyword>
<organism evidence="16">
    <name type="scientific">Heliothis virescens</name>
    <name type="common">Tobacco budworm moth</name>
    <dbReference type="NCBI Taxonomy" id="7102"/>
    <lineage>
        <taxon>Eukaryota</taxon>
        <taxon>Metazoa</taxon>
        <taxon>Ecdysozoa</taxon>
        <taxon>Arthropoda</taxon>
        <taxon>Hexapoda</taxon>
        <taxon>Insecta</taxon>
        <taxon>Pterygota</taxon>
        <taxon>Neoptera</taxon>
        <taxon>Endopterygota</taxon>
        <taxon>Lepidoptera</taxon>
        <taxon>Glossata</taxon>
        <taxon>Ditrysia</taxon>
        <taxon>Noctuoidea</taxon>
        <taxon>Noctuidae</taxon>
        <taxon>Heliothinae</taxon>
        <taxon>Heliothis</taxon>
    </lineage>
</organism>
<keyword evidence="10" id="KW-0325">Glycoprotein</keyword>
<evidence type="ECO:0000256" key="6">
    <source>
        <dbReference type="ARBA" id="ARBA00022989"/>
    </source>
</evidence>
<evidence type="ECO:0000256" key="3">
    <source>
        <dbReference type="ARBA" id="ARBA00022692"/>
    </source>
</evidence>
<dbReference type="EC" id="4.6.1.2" evidence="2"/>
<evidence type="ECO:0000256" key="11">
    <source>
        <dbReference type="ARBA" id="ARBA00023239"/>
    </source>
</evidence>
<keyword evidence="5" id="KW-0547">Nucleotide-binding</keyword>
<protein>
    <recommendedName>
        <fullName evidence="2">guanylate cyclase</fullName>
        <ecNumber evidence="2">4.6.1.2</ecNumber>
    </recommendedName>
</protein>
<dbReference type="EMBL" id="NWSH01001513">
    <property type="protein sequence ID" value="PCG71011.1"/>
    <property type="molecule type" value="Genomic_DNA"/>
</dbReference>
<keyword evidence="12" id="KW-0141">cGMP biosynthesis</keyword>
<keyword evidence="3 14" id="KW-0812">Transmembrane</keyword>
<keyword evidence="8 14" id="KW-0472">Membrane</keyword>
<dbReference type="InterPro" id="IPR029787">
    <property type="entry name" value="Nucleotide_cyclase"/>
</dbReference>
<feature type="transmembrane region" description="Helical" evidence="14">
    <location>
        <begin position="171"/>
        <end position="191"/>
    </location>
</feature>
<dbReference type="FunFam" id="3.30.70.1230:FF:000004">
    <property type="entry name" value="Guanylate cyclase"/>
    <property type="match status" value="1"/>
</dbReference>
<dbReference type="GO" id="GO:0035556">
    <property type="term" value="P:intracellular signal transduction"/>
    <property type="evidence" value="ECO:0007669"/>
    <property type="project" value="InterPro"/>
</dbReference>
<dbReference type="GO" id="GO:0004016">
    <property type="term" value="F:adenylate cyclase activity"/>
    <property type="evidence" value="ECO:0007669"/>
    <property type="project" value="TreeGrafter"/>
</dbReference>
<gene>
    <name evidence="16" type="ORF">B5V51_2365</name>
</gene>
<dbReference type="InterPro" id="IPR013587">
    <property type="entry name" value="Nitrate/nitrite_sensing"/>
</dbReference>
<keyword evidence="4" id="KW-0732">Signal</keyword>
<accession>A0A2A4JGA7</accession>
<dbReference type="GO" id="GO:0004383">
    <property type="term" value="F:guanylate cyclase activity"/>
    <property type="evidence" value="ECO:0007669"/>
    <property type="project" value="UniProtKB-EC"/>
</dbReference>
<feature type="domain" description="Guanylate cyclase" evidence="15">
    <location>
        <begin position="291"/>
        <end position="421"/>
    </location>
</feature>
<name>A0A2A4JGA7_HELVI</name>
<evidence type="ECO:0000256" key="14">
    <source>
        <dbReference type="SAM" id="Phobius"/>
    </source>
</evidence>
<dbReference type="Pfam" id="PF08376">
    <property type="entry name" value="NIT"/>
    <property type="match status" value="1"/>
</dbReference>
<evidence type="ECO:0000256" key="4">
    <source>
        <dbReference type="ARBA" id="ARBA00022729"/>
    </source>
</evidence>
<dbReference type="InterPro" id="IPR050401">
    <property type="entry name" value="Cyclic_nucleotide_synthase"/>
</dbReference>
<dbReference type="Pfam" id="PF07701">
    <property type="entry name" value="HNOBA"/>
    <property type="match status" value="2"/>
</dbReference>
<dbReference type="Gene3D" id="3.30.70.1230">
    <property type="entry name" value="Nucleotide cyclase"/>
    <property type="match status" value="1"/>
</dbReference>
<dbReference type="Gene3D" id="6.10.250.780">
    <property type="match status" value="2"/>
</dbReference>
<dbReference type="PROSITE" id="PS00452">
    <property type="entry name" value="GUANYLATE_CYCLASE_1"/>
    <property type="match status" value="1"/>
</dbReference>
<keyword evidence="6 14" id="KW-1133">Transmembrane helix</keyword>
<dbReference type="GO" id="GO:0005525">
    <property type="term" value="F:GTP binding"/>
    <property type="evidence" value="ECO:0007669"/>
    <property type="project" value="UniProtKB-KW"/>
</dbReference>
<proteinExistence type="inferred from homology"/>
<evidence type="ECO:0000256" key="10">
    <source>
        <dbReference type="ARBA" id="ARBA00023180"/>
    </source>
</evidence>
<sequence length="508" mass="57093">MTEAVEWYTNANAALLSHLTKEIKDTDSSTIWRYLVGFKNLLRSIECKGIGSVLGINYFARGYLQPRAYERYIAHMVLGRDLLDNTLNLVPSLIPLHKDIKEDSFEYQDLEKKNQQIVDNKHQDGSVADAIEYFDQTATFLDKLRAVQKQLREYIRDGVTVSLTEARRSEVVCAGILILVCVVSPIIIALVRNAVNTIQVYASNLAEKARELEYEKELSDSLLYQMLPPSIAKQLKQTQQVYASNLAEKARELEYEKELSDSLLYQMLPPSIAKQLKQTQQVPAEFFASVTVYFSDIVGFTAIAAVSTPYQVISFLNSVYKLFDEKIECYDVYKIETIGDSYMVASGLPVRNGNKHATEIASMALELLEATSLCRLPHRPDQTLCMRSGIHTGPCVAGIVGSKMPRYCLFGDTINTASRMESTGEPMKIQISDDVKRALDKTGLFLTAPRGVVDVKGKGEMTTHWLEGRIGPSPERPTVSSLDCTPSFLARIHSQRSPRYHTEKPRKH</sequence>
<evidence type="ECO:0000256" key="13">
    <source>
        <dbReference type="RuleBase" id="RU000405"/>
    </source>
</evidence>
<dbReference type="PANTHER" id="PTHR11920:SF504">
    <property type="entry name" value="GUANYLATE CYCLASE"/>
    <property type="match status" value="1"/>
</dbReference>
<dbReference type="SUPFAM" id="SSF55073">
    <property type="entry name" value="Nucleotide cyclase"/>
    <property type="match status" value="1"/>
</dbReference>
<keyword evidence="7" id="KW-0342">GTP-binding</keyword>
<evidence type="ECO:0000256" key="8">
    <source>
        <dbReference type="ARBA" id="ARBA00023136"/>
    </source>
</evidence>
<evidence type="ECO:0000256" key="1">
    <source>
        <dbReference type="ARBA" id="ARBA00004479"/>
    </source>
</evidence>
<dbReference type="PROSITE" id="PS50125">
    <property type="entry name" value="GUANYLATE_CYCLASE_2"/>
    <property type="match status" value="1"/>
</dbReference>
<dbReference type="InterPro" id="IPR001054">
    <property type="entry name" value="A/G_cyclase"/>
</dbReference>
<evidence type="ECO:0000256" key="7">
    <source>
        <dbReference type="ARBA" id="ARBA00023134"/>
    </source>
</evidence>
<comment type="similarity">
    <text evidence="13">Belongs to the adenylyl cyclase class-4/guanylyl cyclase family.</text>
</comment>
<evidence type="ECO:0000313" key="16">
    <source>
        <dbReference type="EMBL" id="PCG71011.1"/>
    </source>
</evidence>
<dbReference type="PANTHER" id="PTHR11920">
    <property type="entry name" value="GUANYLYL CYCLASE"/>
    <property type="match status" value="1"/>
</dbReference>
<dbReference type="STRING" id="7102.A0A2A4JGA7"/>
<reference evidence="16" key="1">
    <citation type="submission" date="2017-09" db="EMBL/GenBank/DDBJ databases">
        <title>Contemporary evolution of a Lepidopteran species, Heliothis virescens, in response to modern agricultural practices.</title>
        <authorList>
            <person name="Fritz M.L."/>
            <person name="Deyonke A.M."/>
            <person name="Papanicolaou A."/>
            <person name="Micinski S."/>
            <person name="Westbrook J."/>
            <person name="Gould F."/>
        </authorList>
    </citation>
    <scope>NUCLEOTIDE SEQUENCE [LARGE SCALE GENOMIC DNA]</scope>
    <source>
        <strain evidence="16">HvINT-</strain>
        <tissue evidence="16">Whole body</tissue>
    </source>
</reference>
<evidence type="ECO:0000256" key="2">
    <source>
        <dbReference type="ARBA" id="ARBA00012202"/>
    </source>
</evidence>
<dbReference type="AlphaFoldDB" id="A0A2A4JGA7"/>
<evidence type="ECO:0000256" key="12">
    <source>
        <dbReference type="ARBA" id="ARBA00023293"/>
    </source>
</evidence>
<evidence type="ECO:0000256" key="9">
    <source>
        <dbReference type="ARBA" id="ARBA00023170"/>
    </source>
</evidence>
<evidence type="ECO:0000256" key="5">
    <source>
        <dbReference type="ARBA" id="ARBA00022741"/>
    </source>
</evidence>
<evidence type="ECO:0000259" key="15">
    <source>
        <dbReference type="PROSITE" id="PS50125"/>
    </source>
</evidence>
<comment type="caution">
    <text evidence="16">The sequence shown here is derived from an EMBL/GenBank/DDBJ whole genome shotgun (WGS) entry which is preliminary data.</text>
</comment>